<name>A0A830FY07_9EURY</name>
<gene>
    <name evidence="1" type="ORF">GCM10009017_12910</name>
    <name evidence="2" type="ORF">J2752_000451</name>
</gene>
<keyword evidence="3" id="KW-1185">Reference proteome</keyword>
<reference evidence="1" key="2">
    <citation type="submission" date="2020-09" db="EMBL/GenBank/DDBJ databases">
        <authorList>
            <person name="Sun Q."/>
            <person name="Ohkuma M."/>
        </authorList>
    </citation>
    <scope>NUCLEOTIDE SEQUENCE</scope>
    <source>
        <strain evidence="1">JCM 16108</strain>
    </source>
</reference>
<dbReference type="RefSeq" id="WP_188871099.1">
    <property type="nucleotide sequence ID" value="NZ_BMOO01000003.1"/>
</dbReference>
<proteinExistence type="predicted"/>
<reference evidence="1" key="1">
    <citation type="journal article" date="2014" name="Int. J. Syst. Evol. Microbiol.">
        <title>Complete genome sequence of Corynebacterium casei LMG S-19264T (=DSM 44701T), isolated from a smear-ripened cheese.</title>
        <authorList>
            <consortium name="US DOE Joint Genome Institute (JGI-PGF)"/>
            <person name="Walter F."/>
            <person name="Albersmeier A."/>
            <person name="Kalinowski J."/>
            <person name="Ruckert C."/>
        </authorList>
    </citation>
    <scope>NUCLEOTIDE SEQUENCE</scope>
    <source>
        <strain evidence="1">JCM 16108</strain>
    </source>
</reference>
<organism evidence="1 3">
    <name type="scientific">Halarchaeum rubridurum</name>
    <dbReference type="NCBI Taxonomy" id="489911"/>
    <lineage>
        <taxon>Archaea</taxon>
        <taxon>Methanobacteriati</taxon>
        <taxon>Methanobacteriota</taxon>
        <taxon>Stenosarchaea group</taxon>
        <taxon>Halobacteria</taxon>
        <taxon>Halobacteriales</taxon>
        <taxon>Halobacteriaceae</taxon>
    </lineage>
</organism>
<dbReference type="OrthoDB" id="350983at2157"/>
<dbReference type="Pfam" id="PF04883">
    <property type="entry name" value="HK97-gp10_like"/>
    <property type="match status" value="1"/>
</dbReference>
<evidence type="ECO:0000313" key="1">
    <source>
        <dbReference type="EMBL" id="GGM64315.1"/>
    </source>
</evidence>
<reference evidence="2" key="3">
    <citation type="submission" date="2021-03" db="EMBL/GenBank/DDBJ databases">
        <title>Genomic Encyclopedia of Type Strains, Phase IV (KMG-IV): sequencing the most valuable type-strain genomes for metagenomic binning, comparative biology and taxonomic classification.</title>
        <authorList>
            <person name="Goeker M."/>
        </authorList>
    </citation>
    <scope>NUCLEOTIDE SEQUENCE</scope>
    <source>
        <strain evidence="2">DSM 22443</strain>
    </source>
</reference>
<protein>
    <submittedName>
        <fullName evidence="2">HK97 gp10 family phage protein</fullName>
    </submittedName>
</protein>
<sequence length="154" mass="16865">MTQFNGFEDLAEEFSELAQEFEAVADRFDSAVDTGVRDTTLQIEATAKENVSVDSGTLRSSLAHLRAGQADYRVGTNVPYAEDVEKGTSPHVITPDDADALHFTVNGQEVFAARVEHPGTPAQPYLGPALHEHEDALVENIQDEIARLLRAVFR</sequence>
<dbReference type="AlphaFoldDB" id="A0A830FY07"/>
<dbReference type="Proteomes" id="UP000765891">
    <property type="component" value="Unassembled WGS sequence"/>
</dbReference>
<dbReference type="EMBL" id="BMOO01000003">
    <property type="protein sequence ID" value="GGM64315.1"/>
    <property type="molecule type" value="Genomic_DNA"/>
</dbReference>
<accession>A0A830FY07</accession>
<dbReference type="EMBL" id="JAGGKO010000001">
    <property type="protein sequence ID" value="MBP1953570.1"/>
    <property type="molecule type" value="Genomic_DNA"/>
</dbReference>
<comment type="caution">
    <text evidence="1">The sequence shown here is derived from an EMBL/GenBank/DDBJ whole genome shotgun (WGS) entry which is preliminary data.</text>
</comment>
<dbReference type="Proteomes" id="UP000614609">
    <property type="component" value="Unassembled WGS sequence"/>
</dbReference>
<dbReference type="InterPro" id="IPR010064">
    <property type="entry name" value="HK97-gp10_tail"/>
</dbReference>
<evidence type="ECO:0000313" key="2">
    <source>
        <dbReference type="EMBL" id="MBP1953570.1"/>
    </source>
</evidence>
<evidence type="ECO:0000313" key="3">
    <source>
        <dbReference type="Proteomes" id="UP000614609"/>
    </source>
</evidence>